<organism evidence="2 3">
    <name type="scientific">Caballeronia ptereochthonis</name>
    <dbReference type="NCBI Taxonomy" id="1777144"/>
    <lineage>
        <taxon>Bacteria</taxon>
        <taxon>Pseudomonadati</taxon>
        <taxon>Pseudomonadota</taxon>
        <taxon>Betaproteobacteria</taxon>
        <taxon>Burkholderiales</taxon>
        <taxon>Burkholderiaceae</taxon>
        <taxon>Caballeronia</taxon>
    </lineage>
</organism>
<name>A0A158B1B1_9BURK</name>
<dbReference type="GO" id="GO:0016757">
    <property type="term" value="F:glycosyltransferase activity"/>
    <property type="evidence" value="ECO:0007669"/>
    <property type="project" value="UniProtKB-ARBA"/>
</dbReference>
<feature type="domain" description="Glycosyltransferase subfamily 4-like N-terminal" evidence="1">
    <location>
        <begin position="12"/>
        <end position="184"/>
    </location>
</feature>
<dbReference type="PANTHER" id="PTHR12526">
    <property type="entry name" value="GLYCOSYLTRANSFERASE"/>
    <property type="match status" value="1"/>
</dbReference>
<dbReference type="InterPro" id="IPR028098">
    <property type="entry name" value="Glyco_trans_4-like_N"/>
</dbReference>
<dbReference type="Pfam" id="PF13439">
    <property type="entry name" value="Glyco_transf_4"/>
    <property type="match status" value="1"/>
</dbReference>
<protein>
    <submittedName>
        <fullName evidence="2">Group 1 glycosyl transferase</fullName>
    </submittedName>
</protein>
<dbReference type="Pfam" id="PF13692">
    <property type="entry name" value="Glyco_trans_1_4"/>
    <property type="match status" value="1"/>
</dbReference>
<evidence type="ECO:0000313" key="3">
    <source>
        <dbReference type="Proteomes" id="UP000054978"/>
    </source>
</evidence>
<comment type="caution">
    <text evidence="2">The sequence shown here is derived from an EMBL/GenBank/DDBJ whole genome shotgun (WGS) entry which is preliminary data.</text>
</comment>
<dbReference type="PANTHER" id="PTHR12526:SF638">
    <property type="entry name" value="SPORE COAT PROTEIN SA"/>
    <property type="match status" value="1"/>
</dbReference>
<keyword evidence="3" id="KW-1185">Reference proteome</keyword>
<dbReference type="OrthoDB" id="9813211at2"/>
<dbReference type="SUPFAM" id="SSF53756">
    <property type="entry name" value="UDP-Glycosyltransferase/glycogen phosphorylase"/>
    <property type="match status" value="1"/>
</dbReference>
<dbReference type="RefSeq" id="WP_087045973.1">
    <property type="nucleotide sequence ID" value="NZ_FCOB02000011.1"/>
</dbReference>
<evidence type="ECO:0000259" key="1">
    <source>
        <dbReference type="Pfam" id="PF13439"/>
    </source>
</evidence>
<evidence type="ECO:0000313" key="2">
    <source>
        <dbReference type="EMBL" id="SAK63854.1"/>
    </source>
</evidence>
<dbReference type="EMBL" id="FCOB02000011">
    <property type="protein sequence ID" value="SAK63854.1"/>
    <property type="molecule type" value="Genomic_DNA"/>
</dbReference>
<dbReference type="Gene3D" id="3.40.50.2000">
    <property type="entry name" value="Glycogen Phosphorylase B"/>
    <property type="match status" value="2"/>
</dbReference>
<keyword evidence="2" id="KW-0808">Transferase</keyword>
<accession>A0A158B1B1</accession>
<dbReference type="STRING" id="1777144.AWB83_02630"/>
<reference evidence="2" key="1">
    <citation type="submission" date="2016-01" db="EMBL/GenBank/DDBJ databases">
        <authorList>
            <person name="Peeters C."/>
        </authorList>
    </citation>
    <scope>NUCLEOTIDE SEQUENCE [LARGE SCALE GENOMIC DNA]</scope>
    <source>
        <strain evidence="2">LMG 29326</strain>
    </source>
</reference>
<dbReference type="Proteomes" id="UP000054978">
    <property type="component" value="Unassembled WGS sequence"/>
</dbReference>
<dbReference type="AlphaFoldDB" id="A0A158B1B1"/>
<sequence>MRILHIISGLGVGGAETLLYRLAQVSRATHAEHLVVSLSSVGIMGGKLQALGVEVRALGMDNGVPQPLLVRRLIDWIVEFSPDVVQTWMYHADLLGGFAARIARRMRASRTADRFGLLWSIHQSEYPTFRSEPKLGVVAKCCAIGSSRIPDLIICCAETAKANHVRGGYSPARMHVIHNGFDVESFKPRPEAGSSLRRLLGVDENAPIVGIVGRYHEVKDYDNFIAAIARVHGRMPACRFVMIGHELNDDNRALQASLEQAGVRAQCHLLGPRDDVQALVPGFDVFCLSSRSEGFPTVIGEAMACGVPCVATDVGDTAVLIGEVGRVVPPRDSRALAEGLLSVLSLSDEERRNIGALARSRILSVFSIDSTWQKYERVYAAVKEGAWACAELRAS</sequence>
<gene>
    <name evidence="2" type="ORF">AWB83_02630</name>
</gene>
<proteinExistence type="predicted"/>